<reference evidence="2 3" key="1">
    <citation type="submission" date="2018-06" db="EMBL/GenBank/DDBJ databases">
        <title>Halonotius sp. F13-13 a new haloarchaeeon isolated from a solar saltern from Isla Cristina, Huelva, Spain.</title>
        <authorList>
            <person name="Duran-Viseras A."/>
            <person name="Sanchez-Porro C."/>
            <person name="Ventosa A."/>
        </authorList>
    </citation>
    <scope>NUCLEOTIDE SEQUENCE [LARGE SCALE GENOMIC DNA]</scope>
    <source>
        <strain evidence="2 3">CECT 7525</strain>
    </source>
</reference>
<accession>A0A3A6PWE0</accession>
<feature type="region of interest" description="Disordered" evidence="1">
    <location>
        <begin position="83"/>
        <end position="108"/>
    </location>
</feature>
<comment type="caution">
    <text evidence="2">The sequence shown here is derived from an EMBL/GenBank/DDBJ whole genome shotgun (WGS) entry which is preliminary data.</text>
</comment>
<dbReference type="Proteomes" id="UP000281564">
    <property type="component" value="Unassembled WGS sequence"/>
</dbReference>
<evidence type="ECO:0000313" key="3">
    <source>
        <dbReference type="Proteomes" id="UP000281564"/>
    </source>
</evidence>
<evidence type="ECO:0000256" key="1">
    <source>
        <dbReference type="SAM" id="MobiDB-lite"/>
    </source>
</evidence>
<proteinExistence type="predicted"/>
<dbReference type="Pfam" id="PF20126">
    <property type="entry name" value="TumE"/>
    <property type="match status" value="1"/>
</dbReference>
<protein>
    <submittedName>
        <fullName evidence="2">Uncharacterized protein</fullName>
    </submittedName>
</protein>
<gene>
    <name evidence="2" type="ORF">DP106_13770</name>
</gene>
<dbReference type="AlphaFoldDB" id="A0A3A6PWE0"/>
<keyword evidence="3" id="KW-1185">Reference proteome</keyword>
<dbReference type="EMBL" id="QMDW01000030">
    <property type="protein sequence ID" value="RJX47875.1"/>
    <property type="molecule type" value="Genomic_DNA"/>
</dbReference>
<name>A0A3A6PWE0_9EURY</name>
<dbReference type="InterPro" id="IPR045397">
    <property type="entry name" value="TumE-like"/>
</dbReference>
<sequence>MTDRLSEPIGPVSYPVLQQIRDLLLSEEPLVEAAEFDTPVSPSELLVKFETGLETAGRFEITWWEAGAYRFHYTEPGGIDFRFDKHPKDGAPQVHYHSPPDATTAEPSLLAGTSQPQVVTRVIVSQWRNAIIEQREPTLLNER</sequence>
<evidence type="ECO:0000313" key="2">
    <source>
        <dbReference type="EMBL" id="RJX47875.1"/>
    </source>
</evidence>
<organism evidence="2 3">
    <name type="scientific">Halonotius pteroides</name>
    <dbReference type="NCBI Taxonomy" id="268735"/>
    <lineage>
        <taxon>Archaea</taxon>
        <taxon>Methanobacteriati</taxon>
        <taxon>Methanobacteriota</taxon>
        <taxon>Stenosarchaea group</taxon>
        <taxon>Halobacteria</taxon>
        <taxon>Halobacteriales</taxon>
        <taxon>Haloferacaceae</taxon>
        <taxon>Halonotius</taxon>
    </lineage>
</organism>